<evidence type="ECO:0000256" key="7">
    <source>
        <dbReference type="SAM" id="Coils"/>
    </source>
</evidence>
<keyword evidence="6 9" id="KW-0472">Membrane</keyword>
<dbReference type="AlphaFoldDB" id="A0AAN6LPF9"/>
<evidence type="ECO:0000259" key="10">
    <source>
        <dbReference type="Pfam" id="PF00999"/>
    </source>
</evidence>
<keyword evidence="7" id="KW-0175">Coiled coil</keyword>
<dbReference type="InterPro" id="IPR006153">
    <property type="entry name" value="Cation/H_exchanger_TM"/>
</dbReference>
<dbReference type="Gene3D" id="1.20.1530.20">
    <property type="match status" value="1"/>
</dbReference>
<dbReference type="InterPro" id="IPR038770">
    <property type="entry name" value="Na+/solute_symporter_sf"/>
</dbReference>
<feature type="domain" description="Cation/H+ exchanger transmembrane" evidence="10">
    <location>
        <begin position="257"/>
        <end position="371"/>
    </location>
</feature>
<comment type="subcellular location">
    <subcellularLocation>
        <location evidence="1">Membrane</location>
        <topology evidence="1">Multi-pass membrane protein</topology>
    </subcellularLocation>
</comment>
<evidence type="ECO:0000256" key="9">
    <source>
        <dbReference type="SAM" id="Phobius"/>
    </source>
</evidence>
<dbReference type="Proteomes" id="UP001280581">
    <property type="component" value="Unassembled WGS sequence"/>
</dbReference>
<dbReference type="EMBL" id="WVTA01000015">
    <property type="protein sequence ID" value="KAK3201627.1"/>
    <property type="molecule type" value="Genomic_DNA"/>
</dbReference>
<feature type="transmembrane region" description="Helical" evidence="9">
    <location>
        <begin position="297"/>
        <end position="315"/>
    </location>
</feature>
<evidence type="ECO:0000256" key="8">
    <source>
        <dbReference type="SAM" id="MobiDB-lite"/>
    </source>
</evidence>
<feature type="transmembrane region" description="Helical" evidence="9">
    <location>
        <begin position="352"/>
        <end position="371"/>
    </location>
</feature>
<evidence type="ECO:0000256" key="2">
    <source>
        <dbReference type="ARBA" id="ARBA00022448"/>
    </source>
</evidence>
<evidence type="ECO:0000256" key="1">
    <source>
        <dbReference type="ARBA" id="ARBA00004141"/>
    </source>
</evidence>
<reference evidence="11 12" key="1">
    <citation type="submission" date="2021-02" db="EMBL/GenBank/DDBJ databases">
        <title>Genome assembly of Pseudopithomyces chartarum.</title>
        <authorList>
            <person name="Jauregui R."/>
            <person name="Singh J."/>
            <person name="Voisey C."/>
        </authorList>
    </citation>
    <scope>NUCLEOTIDE SEQUENCE [LARGE SCALE GENOMIC DNA]</scope>
    <source>
        <strain evidence="11 12">AGR01</strain>
    </source>
</reference>
<evidence type="ECO:0000313" key="12">
    <source>
        <dbReference type="Proteomes" id="UP001280581"/>
    </source>
</evidence>
<evidence type="ECO:0000256" key="5">
    <source>
        <dbReference type="ARBA" id="ARBA00023065"/>
    </source>
</evidence>
<comment type="caution">
    <text evidence="11">The sequence shown here is derived from an EMBL/GenBank/DDBJ whole genome shotgun (WGS) entry which is preliminary data.</text>
</comment>
<evidence type="ECO:0000313" key="11">
    <source>
        <dbReference type="EMBL" id="KAK3201627.1"/>
    </source>
</evidence>
<keyword evidence="2" id="KW-0813">Transport</keyword>
<dbReference type="GO" id="GO:0015297">
    <property type="term" value="F:antiporter activity"/>
    <property type="evidence" value="ECO:0007669"/>
    <property type="project" value="InterPro"/>
</dbReference>
<evidence type="ECO:0000256" key="6">
    <source>
        <dbReference type="ARBA" id="ARBA00023136"/>
    </source>
</evidence>
<organism evidence="11 12">
    <name type="scientific">Pseudopithomyces chartarum</name>
    <dbReference type="NCBI Taxonomy" id="1892770"/>
    <lineage>
        <taxon>Eukaryota</taxon>
        <taxon>Fungi</taxon>
        <taxon>Dikarya</taxon>
        <taxon>Ascomycota</taxon>
        <taxon>Pezizomycotina</taxon>
        <taxon>Dothideomycetes</taxon>
        <taxon>Pleosporomycetidae</taxon>
        <taxon>Pleosporales</taxon>
        <taxon>Massarineae</taxon>
        <taxon>Didymosphaeriaceae</taxon>
        <taxon>Pseudopithomyces</taxon>
    </lineage>
</organism>
<keyword evidence="5" id="KW-0406">Ion transport</keyword>
<accession>A0AAN6LPF9</accession>
<dbReference type="GO" id="GO:1902600">
    <property type="term" value="P:proton transmembrane transport"/>
    <property type="evidence" value="ECO:0007669"/>
    <property type="project" value="InterPro"/>
</dbReference>
<keyword evidence="3 9" id="KW-0812">Transmembrane</keyword>
<feature type="coiled-coil region" evidence="7">
    <location>
        <begin position="37"/>
        <end position="71"/>
    </location>
</feature>
<keyword evidence="12" id="KW-1185">Reference proteome</keyword>
<dbReference type="PANTHER" id="PTHR32468:SF0">
    <property type="entry name" value="K(+)_H(+) ANTIPORTER 1"/>
    <property type="match status" value="1"/>
</dbReference>
<dbReference type="Pfam" id="PF00999">
    <property type="entry name" value="Na_H_Exchanger"/>
    <property type="match status" value="1"/>
</dbReference>
<feature type="region of interest" description="Disordered" evidence="8">
    <location>
        <begin position="176"/>
        <end position="232"/>
    </location>
</feature>
<feature type="transmembrane region" description="Helical" evidence="9">
    <location>
        <begin position="243"/>
        <end position="261"/>
    </location>
</feature>
<feature type="compositionally biased region" description="Polar residues" evidence="8">
    <location>
        <begin position="212"/>
        <end position="227"/>
    </location>
</feature>
<evidence type="ECO:0000256" key="4">
    <source>
        <dbReference type="ARBA" id="ARBA00022989"/>
    </source>
</evidence>
<keyword evidence="4 9" id="KW-1133">Transmembrane helix</keyword>
<evidence type="ECO:0000256" key="3">
    <source>
        <dbReference type="ARBA" id="ARBA00022692"/>
    </source>
</evidence>
<proteinExistence type="predicted"/>
<dbReference type="PANTHER" id="PTHR32468">
    <property type="entry name" value="CATION/H + ANTIPORTER"/>
    <property type="match status" value="1"/>
</dbReference>
<protein>
    <recommendedName>
        <fullName evidence="10">Cation/H+ exchanger transmembrane domain-containing protein</fullName>
    </recommendedName>
</protein>
<sequence>MTKPPKPKIPTIPKYQKKTSCTTEFAEYLTDLSAAGLAAFKEDMELYKVQLADYKDDKDEYEKEQKAQQNIVAFIQSTVSPHLQRICCNPEKTLREWITNLQATVGPDDQYEKDGARKRYRRALETRNFTTTKDMFKSFRETMQFEHPLKPKAQSAFHASEHGVFENDVALLAEDGGGEDALNTAPGSQKRGRARQQRKAGKMRNMPPAAEKTNTVPSATGKISSASPVPGQRQKAAQSKRSFEYVIGFIIFLVYAGGFATKVAEKINDLISALFLLLYFTLSGLNTNIGLLDNGIVWAYVMAVVVVFVGASIAARFTGMLWRECFAIGSLMSCEGLVELIVLNIGVNAKILSLRTFTICVVIALITTFLSSPLTMYFYPVCMPTLLAFMSLFGGRSYMPAEKMHSLIQQSTTTASKDEILCSTTQEEAPKRPVEAYGLRLVNLTGHSSSVMAISKIESYTAHDPVVNTF</sequence>
<name>A0AAN6LPF9_9PLEO</name>
<gene>
    <name evidence="11" type="ORF">GRF29_164g69464</name>
</gene>
<feature type="compositionally biased region" description="Basic residues" evidence="8">
    <location>
        <begin position="190"/>
        <end position="202"/>
    </location>
</feature>
<dbReference type="InterPro" id="IPR050794">
    <property type="entry name" value="CPA2_transporter"/>
</dbReference>
<feature type="transmembrane region" description="Helical" evidence="9">
    <location>
        <begin position="267"/>
        <end position="285"/>
    </location>
</feature>
<feature type="transmembrane region" description="Helical" evidence="9">
    <location>
        <begin position="321"/>
        <end position="345"/>
    </location>
</feature>
<dbReference type="GO" id="GO:0016020">
    <property type="term" value="C:membrane"/>
    <property type="evidence" value="ECO:0007669"/>
    <property type="project" value="UniProtKB-SubCell"/>
</dbReference>